<dbReference type="Pfam" id="PF00924">
    <property type="entry name" value="MS_channel_2nd"/>
    <property type="match status" value="1"/>
</dbReference>
<dbReference type="InterPro" id="IPR006685">
    <property type="entry name" value="MscS_channel_2nd"/>
</dbReference>
<feature type="transmembrane region" description="Helical" evidence="7">
    <location>
        <begin position="101"/>
        <end position="124"/>
    </location>
</feature>
<evidence type="ECO:0000256" key="6">
    <source>
        <dbReference type="ARBA" id="ARBA00023136"/>
    </source>
</evidence>
<evidence type="ECO:0000259" key="9">
    <source>
        <dbReference type="Pfam" id="PF21082"/>
    </source>
</evidence>
<evidence type="ECO:0000256" key="1">
    <source>
        <dbReference type="ARBA" id="ARBA00004651"/>
    </source>
</evidence>
<reference evidence="10 11" key="1">
    <citation type="submission" date="2022-04" db="EMBL/GenBank/DDBJ databases">
        <title>Diverse halophilic archaea isolated from saline environments.</title>
        <authorList>
            <person name="Cui H.-L."/>
        </authorList>
    </citation>
    <scope>NUCLEOTIDE SEQUENCE [LARGE SCALE GENOMIC DNA]</scope>
    <source>
        <strain evidence="10 11">XZYJT49</strain>
    </source>
</reference>
<keyword evidence="3" id="KW-1003">Cell membrane</keyword>
<dbReference type="GO" id="GO:0008381">
    <property type="term" value="F:mechanosensitive monoatomic ion channel activity"/>
    <property type="evidence" value="ECO:0007669"/>
    <property type="project" value="InterPro"/>
</dbReference>
<dbReference type="InterPro" id="IPR011014">
    <property type="entry name" value="MscS_channel_TM-2"/>
</dbReference>
<dbReference type="InterPro" id="IPR023408">
    <property type="entry name" value="MscS_beta-dom_sf"/>
</dbReference>
<dbReference type="InterPro" id="IPR049278">
    <property type="entry name" value="MS_channel_C"/>
</dbReference>
<evidence type="ECO:0000256" key="4">
    <source>
        <dbReference type="ARBA" id="ARBA00022692"/>
    </source>
</evidence>
<evidence type="ECO:0000259" key="8">
    <source>
        <dbReference type="Pfam" id="PF00924"/>
    </source>
</evidence>
<dbReference type="InterPro" id="IPR010920">
    <property type="entry name" value="LSM_dom_sf"/>
</dbReference>
<gene>
    <name evidence="10" type="ORF">M0R89_13890</name>
</gene>
<organism evidence="10 11">
    <name type="scientific">Halorussus limi</name>
    <dbReference type="NCBI Taxonomy" id="2938695"/>
    <lineage>
        <taxon>Archaea</taxon>
        <taxon>Methanobacteriati</taxon>
        <taxon>Methanobacteriota</taxon>
        <taxon>Stenosarchaea group</taxon>
        <taxon>Halobacteria</taxon>
        <taxon>Halobacteriales</taxon>
        <taxon>Haladaptataceae</taxon>
        <taxon>Halorussus</taxon>
    </lineage>
</organism>
<dbReference type="Pfam" id="PF21082">
    <property type="entry name" value="MS_channel_3rd"/>
    <property type="match status" value="1"/>
</dbReference>
<sequence length="297" mass="32410">MVPLQQFELPTTTEEFLAQFGGLLWDVAVFVVAFAAVYLLGRYVLVRLVRRSLSARGFDTAVVQLATTTAGAVALFVAVAVAFTVAGFGSFLAAFATLGGAFALALGFAAQDLVANFVAGVFILKDKPFEVGDWIEWNDMSGVVRQVDLRVTKVETFNNEVITVPNSELANNAVTNAMANDRLRLQFVFGIGYDDDIDAAREIILEDARSLPDVLDDPEPSVRTTELADSYVGLESRIWIADPGRGKFKQVLSEHVEGVKERFDDEGVEMPYPYRELTGGISIDEVSELDQVDVAPE</sequence>
<dbReference type="Gene3D" id="1.10.287.1260">
    <property type="match status" value="1"/>
</dbReference>
<dbReference type="SUPFAM" id="SSF82689">
    <property type="entry name" value="Mechanosensitive channel protein MscS (YggB), C-terminal domain"/>
    <property type="match status" value="1"/>
</dbReference>
<dbReference type="SUPFAM" id="SSF82861">
    <property type="entry name" value="Mechanosensitive channel protein MscS (YggB), transmembrane region"/>
    <property type="match status" value="1"/>
</dbReference>
<evidence type="ECO:0000313" key="10">
    <source>
        <dbReference type="EMBL" id="UPV73625.1"/>
    </source>
</evidence>
<keyword evidence="11" id="KW-1185">Reference proteome</keyword>
<dbReference type="Proteomes" id="UP000830729">
    <property type="component" value="Chromosome"/>
</dbReference>
<dbReference type="AlphaFoldDB" id="A0A8U0HRE6"/>
<dbReference type="GeneID" id="72186311"/>
<dbReference type="Gene3D" id="3.30.70.100">
    <property type="match status" value="1"/>
</dbReference>
<dbReference type="PANTHER" id="PTHR30221">
    <property type="entry name" value="SMALL-CONDUCTANCE MECHANOSENSITIVE CHANNEL"/>
    <property type="match status" value="1"/>
</dbReference>
<evidence type="ECO:0000256" key="2">
    <source>
        <dbReference type="ARBA" id="ARBA00008017"/>
    </source>
</evidence>
<comment type="similarity">
    <text evidence="2">Belongs to the MscS (TC 1.A.23) family.</text>
</comment>
<accession>A0A8U0HRE6</accession>
<dbReference type="InterPro" id="IPR045275">
    <property type="entry name" value="MscS_archaea/bacteria_type"/>
</dbReference>
<dbReference type="InterPro" id="IPR011066">
    <property type="entry name" value="MscS_channel_C_sf"/>
</dbReference>
<evidence type="ECO:0000256" key="7">
    <source>
        <dbReference type="SAM" id="Phobius"/>
    </source>
</evidence>
<dbReference type="PANTHER" id="PTHR30221:SF1">
    <property type="entry name" value="SMALL-CONDUCTANCE MECHANOSENSITIVE CHANNEL"/>
    <property type="match status" value="1"/>
</dbReference>
<dbReference type="EMBL" id="CP096659">
    <property type="protein sequence ID" value="UPV73625.1"/>
    <property type="molecule type" value="Genomic_DNA"/>
</dbReference>
<name>A0A8U0HRE6_9EURY</name>
<dbReference type="KEGG" id="halx:M0R89_13890"/>
<feature type="transmembrane region" description="Helical" evidence="7">
    <location>
        <begin position="20"/>
        <end position="41"/>
    </location>
</feature>
<protein>
    <submittedName>
        <fullName evidence="10">Mechanosensitive ion channel family protein</fullName>
    </submittedName>
</protein>
<keyword evidence="6 7" id="KW-0472">Membrane</keyword>
<evidence type="ECO:0000256" key="5">
    <source>
        <dbReference type="ARBA" id="ARBA00022989"/>
    </source>
</evidence>
<feature type="domain" description="Mechanosensitive ion channel MscS C-terminal" evidence="9">
    <location>
        <begin position="186"/>
        <end position="270"/>
    </location>
</feature>
<feature type="transmembrane region" description="Helical" evidence="7">
    <location>
        <begin position="62"/>
        <end position="95"/>
    </location>
</feature>
<proteinExistence type="inferred from homology"/>
<comment type="subcellular location">
    <subcellularLocation>
        <location evidence="1">Cell membrane</location>
        <topology evidence="1">Multi-pass membrane protein</topology>
    </subcellularLocation>
</comment>
<evidence type="ECO:0000256" key="3">
    <source>
        <dbReference type="ARBA" id="ARBA00022475"/>
    </source>
</evidence>
<keyword evidence="5 7" id="KW-1133">Transmembrane helix</keyword>
<evidence type="ECO:0000313" key="11">
    <source>
        <dbReference type="Proteomes" id="UP000830729"/>
    </source>
</evidence>
<dbReference type="RefSeq" id="WP_248649677.1">
    <property type="nucleotide sequence ID" value="NZ_CP096659.1"/>
</dbReference>
<dbReference type="Gene3D" id="2.30.30.60">
    <property type="match status" value="1"/>
</dbReference>
<keyword evidence="4 7" id="KW-0812">Transmembrane</keyword>
<dbReference type="GO" id="GO:0005886">
    <property type="term" value="C:plasma membrane"/>
    <property type="evidence" value="ECO:0007669"/>
    <property type="project" value="UniProtKB-SubCell"/>
</dbReference>
<feature type="domain" description="Mechanosensitive ion channel MscS" evidence="8">
    <location>
        <begin position="112"/>
        <end position="177"/>
    </location>
</feature>
<dbReference type="SUPFAM" id="SSF50182">
    <property type="entry name" value="Sm-like ribonucleoproteins"/>
    <property type="match status" value="1"/>
</dbReference>